<feature type="domain" description="Tli3-like" evidence="2">
    <location>
        <begin position="63"/>
        <end position="149"/>
    </location>
</feature>
<dbReference type="Proteomes" id="UP000694660">
    <property type="component" value="Unassembled WGS sequence"/>
</dbReference>
<feature type="transmembrane region" description="Helical" evidence="1">
    <location>
        <begin position="12"/>
        <end position="29"/>
    </location>
</feature>
<keyword evidence="1" id="KW-0472">Membrane</keyword>
<dbReference type="Pfam" id="PF24316">
    <property type="entry name" value="Tli3"/>
    <property type="match status" value="1"/>
</dbReference>
<proteinExistence type="predicted"/>
<keyword evidence="1" id="KW-0812">Transmembrane</keyword>
<keyword evidence="1" id="KW-1133">Transmembrane helix</keyword>
<protein>
    <recommendedName>
        <fullName evidence="2">Tli3-like domain-containing protein</fullName>
    </recommendedName>
</protein>
<dbReference type="InterPro" id="IPR036278">
    <property type="entry name" value="Sialidase_sf"/>
</dbReference>
<dbReference type="InterPro" id="IPR057562">
    <property type="entry name" value="Tli3-like_dom"/>
</dbReference>
<reference evidence="4" key="1">
    <citation type="journal article" date="2022" name="ISME J.">
        <title>Genetic and phylogenetic analysis of dissimilatory iodate-reducing bacteria identifies potential niches across the world's oceans.</title>
        <authorList>
            <person name="Reyes-Umana V."/>
            <person name="Henning Z."/>
            <person name="Lee K."/>
            <person name="Barnum T.P."/>
            <person name="Coates J.D."/>
        </authorList>
    </citation>
    <scope>NUCLEOTIDE SEQUENCE [LARGE SCALE GENOMIC DNA]</scope>
    <source>
        <strain evidence="4">IR12</strain>
    </source>
</reference>
<evidence type="ECO:0000313" key="4">
    <source>
        <dbReference type="Proteomes" id="UP000694660"/>
    </source>
</evidence>
<name>A0A944DC34_DENI1</name>
<evidence type="ECO:0000256" key="1">
    <source>
        <dbReference type="SAM" id="Phobius"/>
    </source>
</evidence>
<dbReference type="SUPFAM" id="SSF50939">
    <property type="entry name" value="Sialidases"/>
    <property type="match status" value="1"/>
</dbReference>
<gene>
    <name evidence="3" type="ORF">I8J34_14265</name>
</gene>
<evidence type="ECO:0000313" key="3">
    <source>
        <dbReference type="EMBL" id="MBT0962341.1"/>
    </source>
</evidence>
<comment type="caution">
    <text evidence="3">The sequence shown here is derived from an EMBL/GenBank/DDBJ whole genome shotgun (WGS) entry which is preliminary data.</text>
</comment>
<keyword evidence="4" id="KW-1185">Reference proteome</keyword>
<organism evidence="3 4">
    <name type="scientific">Denitromonas iodatirespirans</name>
    <dbReference type="NCBI Taxonomy" id="2795389"/>
    <lineage>
        <taxon>Bacteria</taxon>
        <taxon>Pseudomonadati</taxon>
        <taxon>Pseudomonadota</taxon>
        <taxon>Betaproteobacteria</taxon>
        <taxon>Rhodocyclales</taxon>
        <taxon>Zoogloeaceae</taxon>
        <taxon>Denitromonas</taxon>
    </lineage>
</organism>
<dbReference type="EMBL" id="JAEKFT010000016">
    <property type="protein sequence ID" value="MBT0962341.1"/>
    <property type="molecule type" value="Genomic_DNA"/>
</dbReference>
<dbReference type="RefSeq" id="WP_214362293.1">
    <property type="nucleotide sequence ID" value="NZ_JAEKFT010000016.1"/>
</dbReference>
<dbReference type="AlphaFoldDB" id="A0A944DC34"/>
<evidence type="ECO:0000259" key="2">
    <source>
        <dbReference type="Pfam" id="PF24316"/>
    </source>
</evidence>
<accession>A0A944DC34</accession>
<sequence length="279" mass="31670">MLNETMESTLIWLIPLWVLGLALACWMFGQWMFKKPARLLSAGLAISALIPWLPSSHAEPPRKPSTQIVYRFDDHRYLELTGYGCEGAVSFVDTNREIRTEVVSQFWRLFLGRYVHADNDSGYLVVPYEDGSAFEVSKDYGKTFNTARWVGTHPFGFPGKDNVLSITVIGQQAFVETRDQRLAMTSKPFGDHWGMRVIDVENHLPTTKYKHLPEFQNLPTTIPEVKDYKGWSQMRCDPDLEGEPKPTAGSRWNAFQLAVLDGLGRTVARPVTWAVGAMR</sequence>